<dbReference type="RefSeq" id="WP_004397065.1">
    <property type="nucleotide sequence ID" value="NZ_FNBS01000014.1"/>
</dbReference>
<dbReference type="Proteomes" id="UP000183404">
    <property type="component" value="Unassembled WGS sequence"/>
</dbReference>
<reference evidence="1 2" key="1">
    <citation type="submission" date="2016-10" db="EMBL/GenBank/DDBJ databases">
        <authorList>
            <person name="de Groot N.N."/>
        </authorList>
    </citation>
    <scope>NUCLEOTIDE SEQUENCE [LARGE SCALE GENOMIC DNA]</scope>
    <source>
        <strain evidence="1 2">DSM 569</strain>
    </source>
</reference>
<organism evidence="1 2">
    <name type="scientific">Thermoanaerobacter thermohydrosulfuricus</name>
    <name type="common">Clostridium thermohydrosulfuricum</name>
    <dbReference type="NCBI Taxonomy" id="1516"/>
    <lineage>
        <taxon>Bacteria</taxon>
        <taxon>Bacillati</taxon>
        <taxon>Bacillota</taxon>
        <taxon>Clostridia</taxon>
        <taxon>Thermoanaerobacterales</taxon>
        <taxon>Thermoanaerobacteraceae</taxon>
        <taxon>Thermoanaerobacter</taxon>
    </lineage>
</organism>
<dbReference type="AlphaFoldDB" id="A0A1G7LEG6"/>
<sequence length="113" mass="12970">MKKGIILGIVLGIIAIVLNIVVNGFFTSFVYYSNYLFLIGVGIGLLGGVLYISYWINDLRLVKKIYYKEELPERRDEIKFIKIWGSYLIIAMLVMWFLSFIVVLVGEAIRGIK</sequence>
<dbReference type="EMBL" id="FNBS01000014">
    <property type="protein sequence ID" value="SDF47853.1"/>
    <property type="molecule type" value="Genomic_DNA"/>
</dbReference>
<name>A0A1G7LEG6_THETY</name>
<protein>
    <recommendedName>
        <fullName evidence="3">DUF3899 domain-containing protein</fullName>
    </recommendedName>
</protein>
<proteinExistence type="predicted"/>
<accession>A0A1G7LEG6</accession>
<evidence type="ECO:0008006" key="3">
    <source>
        <dbReference type="Google" id="ProtNLM"/>
    </source>
</evidence>
<evidence type="ECO:0000313" key="2">
    <source>
        <dbReference type="Proteomes" id="UP000183404"/>
    </source>
</evidence>
<evidence type="ECO:0000313" key="1">
    <source>
        <dbReference type="EMBL" id="SDF47853.1"/>
    </source>
</evidence>
<gene>
    <name evidence="1" type="ORF">SAMN04244560_00790</name>
</gene>